<gene>
    <name evidence="1" type="ORF">SAMN05192542_11222</name>
</gene>
<accession>A0A1H7SGP3</accession>
<keyword evidence="2" id="KW-1185">Reference proteome</keyword>
<sequence>MSTEITSTAENHEPPLQLTTYFAQLGENPALTRVPVLKTSAQAAAAAQFLPDLSPGGDISADDRILIPTSVHRRLFLDLAQSVTASAIERDLSNPGYRAKVITAHRFINHRRDTHGHSVFSTDVAIPKVSTKVHFAVVPNGVGQHALINACQRVFQTENMLFEVPLEGRPRGIRFARMDTVVVPFPPNGSPGTFGRALVKQVSPIFDARHALQAMRDDEVATAVQSLLLSLNVGLVVVGPVSNHMSKSRRAAEMWSMLGQVATATGIPFVIVGTPGAALNLLEQGDAEAALTSRGVYCIEPFSLTSGMWMNTAQMVWLKYLIAAGKTPPPWFSAALHAVTLGRIELAVKVGAFIASTWLGGAKVVLSKEIFIAYAHQALQLQQLMLDAVRRARAGGTFTLGRIRWYSDWLLLSTVVHSLLRLDDGNDFSQTRAIKAAANIVNTLRAGPNRKVHLPSEHTDEKPEEAEA</sequence>
<dbReference type="AlphaFoldDB" id="A0A1H7SGP3"/>
<name>A0A1H7SGP3_9BURK</name>
<organism evidence="1 2">
    <name type="scientific">Paraburkholderia caballeronis</name>
    <dbReference type="NCBI Taxonomy" id="416943"/>
    <lineage>
        <taxon>Bacteria</taxon>
        <taxon>Pseudomonadati</taxon>
        <taxon>Pseudomonadota</taxon>
        <taxon>Betaproteobacteria</taxon>
        <taxon>Burkholderiales</taxon>
        <taxon>Burkholderiaceae</taxon>
        <taxon>Paraburkholderia</taxon>
    </lineage>
</organism>
<dbReference type="RefSeq" id="WP_090541864.1">
    <property type="nucleotide sequence ID" value="NZ_FNSR01000001.1"/>
</dbReference>
<dbReference type="OrthoDB" id="9055227at2"/>
<protein>
    <submittedName>
        <fullName evidence="1">Uncharacterized protein</fullName>
    </submittedName>
</protein>
<dbReference type="Proteomes" id="UP000199120">
    <property type="component" value="Unassembled WGS sequence"/>
</dbReference>
<proteinExistence type="predicted"/>
<dbReference type="EMBL" id="FOAJ01000012">
    <property type="protein sequence ID" value="SEL71685.1"/>
    <property type="molecule type" value="Genomic_DNA"/>
</dbReference>
<evidence type="ECO:0000313" key="2">
    <source>
        <dbReference type="Proteomes" id="UP000199120"/>
    </source>
</evidence>
<evidence type="ECO:0000313" key="1">
    <source>
        <dbReference type="EMBL" id="SEL71685.1"/>
    </source>
</evidence>
<reference evidence="2" key="1">
    <citation type="submission" date="2016-10" db="EMBL/GenBank/DDBJ databases">
        <authorList>
            <person name="Varghese N."/>
            <person name="Submissions S."/>
        </authorList>
    </citation>
    <scope>NUCLEOTIDE SEQUENCE [LARGE SCALE GENOMIC DNA]</scope>
    <source>
        <strain evidence="2">LMG 26416</strain>
    </source>
</reference>